<dbReference type="EMBL" id="AZDK01000006">
    <property type="protein sequence ID" value="KRK60220.1"/>
    <property type="molecule type" value="Genomic_DNA"/>
</dbReference>
<keyword evidence="2" id="KW-0560">Oxidoreductase</keyword>
<reference evidence="3 5" key="2">
    <citation type="journal article" date="2015" name="Genome Announc.">
        <title>Expanding the biotechnology potential of lactobacilli through comparative genomics of 213 strains and associated genera.</title>
        <authorList>
            <person name="Sun Z."/>
            <person name="Harris H.M."/>
            <person name="McCann A."/>
            <person name="Guo C."/>
            <person name="Argimon S."/>
            <person name="Zhang W."/>
            <person name="Yang X."/>
            <person name="Jeffery I.B."/>
            <person name="Cooney J.C."/>
            <person name="Kagawa T.F."/>
            <person name="Liu W."/>
            <person name="Song Y."/>
            <person name="Salvetti E."/>
            <person name="Wrobel A."/>
            <person name="Rasinkangas P."/>
            <person name="Parkhill J."/>
            <person name="Rea M.C."/>
            <person name="O'Sullivan O."/>
            <person name="Ritari J."/>
            <person name="Douillard F.P."/>
            <person name="Paul Ross R."/>
            <person name="Yang R."/>
            <person name="Briner A.E."/>
            <person name="Felis G.E."/>
            <person name="de Vos W.M."/>
            <person name="Barrangou R."/>
            <person name="Klaenhammer T.R."/>
            <person name="Caufield P.W."/>
            <person name="Cui Y."/>
            <person name="Zhang H."/>
            <person name="O'Toole P.W."/>
        </authorList>
    </citation>
    <scope>NUCLEOTIDE SEQUENCE [LARGE SCALE GENOMIC DNA]</scope>
    <source>
        <strain evidence="3 5">DSM 16041</strain>
    </source>
</reference>
<evidence type="ECO:0000313" key="4">
    <source>
        <dbReference type="Proteomes" id="UP000003675"/>
    </source>
</evidence>
<evidence type="ECO:0000259" key="1">
    <source>
        <dbReference type="PROSITE" id="PS51725"/>
    </source>
</evidence>
<sequence>MSLTVNLYYTGKGGSAQAFAREMEQSGLADRIRQEKGNERYEYFQPLNDSETIMLIDSWHDQQSLDLHHHSPMMKELAQLREKYDLHMKVERFKSIDVNANDDRYLRK</sequence>
<name>C8P613_9LACO</name>
<dbReference type="Proteomes" id="UP000003675">
    <property type="component" value="Unassembled WGS sequence"/>
</dbReference>
<dbReference type="InterPro" id="IPR007138">
    <property type="entry name" value="ABM_dom"/>
</dbReference>
<dbReference type="HOGENOM" id="CLU_131496_1_0_9"/>
<dbReference type="AlphaFoldDB" id="C8P613"/>
<dbReference type="EMBL" id="ACLL01000018">
    <property type="protein sequence ID" value="EEW54099.1"/>
    <property type="molecule type" value="Genomic_DNA"/>
</dbReference>
<dbReference type="InterPro" id="IPR011008">
    <property type="entry name" value="Dimeric_a/b-barrel"/>
</dbReference>
<dbReference type="PROSITE" id="PS51725">
    <property type="entry name" value="ABM"/>
    <property type="match status" value="1"/>
</dbReference>
<evidence type="ECO:0000313" key="5">
    <source>
        <dbReference type="Proteomes" id="UP000051883"/>
    </source>
</evidence>
<feature type="domain" description="ABM" evidence="1">
    <location>
        <begin position="3"/>
        <end position="94"/>
    </location>
</feature>
<protein>
    <submittedName>
        <fullName evidence="2">Antibiotic biosynthesis monooxygenase</fullName>
    </submittedName>
</protein>
<dbReference type="Gene3D" id="3.30.70.100">
    <property type="match status" value="1"/>
</dbReference>
<keyword evidence="5" id="KW-1185">Reference proteome</keyword>
<dbReference type="RefSeq" id="WP_007124060.1">
    <property type="nucleotide sequence ID" value="NZ_AZDK01000006.1"/>
</dbReference>
<dbReference type="SUPFAM" id="SSF54909">
    <property type="entry name" value="Dimeric alpha+beta barrel"/>
    <property type="match status" value="1"/>
</dbReference>
<comment type="caution">
    <text evidence="2">The sequence shown here is derived from an EMBL/GenBank/DDBJ whole genome shotgun (WGS) entry which is preliminary data.</text>
</comment>
<dbReference type="Proteomes" id="UP000051883">
    <property type="component" value="Unassembled WGS sequence"/>
</dbReference>
<dbReference type="STRING" id="525309.HMPREF0494_0757"/>
<accession>C8P613</accession>
<reference evidence="2 4" key="1">
    <citation type="submission" date="2009-09" db="EMBL/GenBank/DDBJ databases">
        <authorList>
            <person name="Qin X."/>
            <person name="Bachman B."/>
            <person name="Battles P."/>
            <person name="Bell A."/>
            <person name="Bess C."/>
            <person name="Bickham C."/>
            <person name="Chaboub L."/>
            <person name="Chen D."/>
            <person name="Coyle M."/>
            <person name="Deiros D.R."/>
            <person name="Dinh H."/>
            <person name="Forbes L."/>
            <person name="Fowler G."/>
            <person name="Francisco L."/>
            <person name="Fu Q."/>
            <person name="Gubbala S."/>
            <person name="Hale W."/>
            <person name="Han Y."/>
            <person name="Hemphill L."/>
            <person name="Highlander S.K."/>
            <person name="Hirani K."/>
            <person name="Hogues M."/>
            <person name="Jackson L."/>
            <person name="Jakkamsetti A."/>
            <person name="Javaid M."/>
            <person name="Jiang H."/>
            <person name="Korchina V."/>
            <person name="Kovar C."/>
            <person name="Lara F."/>
            <person name="Lee S."/>
            <person name="Mata R."/>
            <person name="Mathew T."/>
            <person name="Moen C."/>
            <person name="Morales K."/>
            <person name="Munidasa M."/>
            <person name="Nazareth L."/>
            <person name="Ngo R."/>
            <person name="Nguyen L."/>
            <person name="Okwuonu G."/>
            <person name="Ongeri F."/>
            <person name="Patil S."/>
            <person name="Petrosino J."/>
            <person name="Pham C."/>
            <person name="Pham P."/>
            <person name="Pu L.-L."/>
            <person name="Puazo M."/>
            <person name="Raj R."/>
            <person name="Reid J."/>
            <person name="Rouhana J."/>
            <person name="Saada N."/>
            <person name="Shang Y."/>
            <person name="Simmons D."/>
            <person name="Thornton R."/>
            <person name="Warren J."/>
            <person name="Weissenberger G."/>
            <person name="Zhang J."/>
            <person name="Zhang L."/>
            <person name="Zhou C."/>
            <person name="Zhu D."/>
            <person name="Muzny D."/>
            <person name="Worley K."/>
            <person name="Gibbs R."/>
        </authorList>
    </citation>
    <scope>NUCLEOTIDE SEQUENCE [LARGE SCALE GENOMIC DNA]</scope>
    <source>
        <strain evidence="2 4">DSM 16041</strain>
    </source>
</reference>
<keyword evidence="2" id="KW-0503">Monooxygenase</keyword>
<organism evidence="2 4">
    <name type="scientific">Limosilactobacillus antri DSM 16041</name>
    <dbReference type="NCBI Taxonomy" id="525309"/>
    <lineage>
        <taxon>Bacteria</taxon>
        <taxon>Bacillati</taxon>
        <taxon>Bacillota</taxon>
        <taxon>Bacilli</taxon>
        <taxon>Lactobacillales</taxon>
        <taxon>Lactobacillaceae</taxon>
        <taxon>Limosilactobacillus</taxon>
    </lineage>
</organism>
<evidence type="ECO:0000313" key="2">
    <source>
        <dbReference type="EMBL" id="EEW54099.1"/>
    </source>
</evidence>
<dbReference type="eggNOG" id="COG1359">
    <property type="taxonomic scope" value="Bacteria"/>
</dbReference>
<dbReference type="Pfam" id="PF03992">
    <property type="entry name" value="ABM"/>
    <property type="match status" value="1"/>
</dbReference>
<dbReference type="GO" id="GO:0004497">
    <property type="term" value="F:monooxygenase activity"/>
    <property type="evidence" value="ECO:0007669"/>
    <property type="project" value="UniProtKB-KW"/>
</dbReference>
<dbReference type="PATRIC" id="fig|525309.8.peg.1895"/>
<evidence type="ECO:0000313" key="3">
    <source>
        <dbReference type="EMBL" id="KRK60220.1"/>
    </source>
</evidence>
<dbReference type="OrthoDB" id="123158at2"/>
<gene>
    <name evidence="3" type="ORF">FC31_GL001829</name>
    <name evidence="2" type="ORF">HMPREF0494_0757</name>
</gene>
<proteinExistence type="predicted"/>